<sequence>MLRKAAERTLDDLWRSIGRIIDTFTPTEYSSGHRSRLRLSHHGRWTHSLAPNLSGTRLCSGRQGRGRNSAFDAAAAELLLDQVNRKL</sequence>
<dbReference type="AlphaFoldDB" id="A0A1G7DCT5"/>
<evidence type="ECO:0000313" key="1">
    <source>
        <dbReference type="EMBL" id="SDE49371.1"/>
    </source>
</evidence>
<accession>A0A1G7DCT5</accession>
<keyword evidence="2" id="KW-1185">Reference proteome</keyword>
<organism evidence="1 2">
    <name type="scientific">Belnapia rosea</name>
    <dbReference type="NCBI Taxonomy" id="938405"/>
    <lineage>
        <taxon>Bacteria</taxon>
        <taxon>Pseudomonadati</taxon>
        <taxon>Pseudomonadota</taxon>
        <taxon>Alphaproteobacteria</taxon>
        <taxon>Acetobacterales</taxon>
        <taxon>Roseomonadaceae</taxon>
        <taxon>Belnapia</taxon>
    </lineage>
</organism>
<dbReference type="Proteomes" id="UP000198925">
    <property type="component" value="Unassembled WGS sequence"/>
</dbReference>
<name>A0A1G7DCT5_9PROT</name>
<evidence type="ECO:0000313" key="2">
    <source>
        <dbReference type="Proteomes" id="UP000198925"/>
    </source>
</evidence>
<protein>
    <submittedName>
        <fullName evidence="1">Uncharacterized protein</fullName>
    </submittedName>
</protein>
<proteinExistence type="predicted"/>
<gene>
    <name evidence="1" type="ORF">SAMN04487779_104316</name>
</gene>
<reference evidence="1 2" key="1">
    <citation type="submission" date="2016-10" db="EMBL/GenBank/DDBJ databases">
        <authorList>
            <person name="de Groot N.N."/>
        </authorList>
    </citation>
    <scope>NUCLEOTIDE SEQUENCE [LARGE SCALE GENOMIC DNA]</scope>
    <source>
        <strain evidence="1 2">CPCC 100156</strain>
    </source>
</reference>
<dbReference type="EMBL" id="FMZX01000043">
    <property type="protein sequence ID" value="SDE49371.1"/>
    <property type="molecule type" value="Genomic_DNA"/>
</dbReference>